<dbReference type="Proteomes" id="UP000321331">
    <property type="component" value="Unassembled WGS sequence"/>
</dbReference>
<dbReference type="EMBL" id="VMNF01000003">
    <property type="protein sequence ID" value="TXC11674.1"/>
    <property type="molecule type" value="Genomic_DNA"/>
</dbReference>
<comment type="caution">
    <text evidence="2">The sequence shown here is derived from an EMBL/GenBank/DDBJ whole genome shotgun (WGS) entry which is preliminary data.</text>
</comment>
<accession>A0A5C6TN29</accession>
<feature type="compositionally biased region" description="Polar residues" evidence="1">
    <location>
        <begin position="155"/>
        <end position="169"/>
    </location>
</feature>
<organism evidence="2 3">
    <name type="scientific">Fusarium oxysporum f. sp. cubense</name>
    <dbReference type="NCBI Taxonomy" id="61366"/>
    <lineage>
        <taxon>Eukaryota</taxon>
        <taxon>Fungi</taxon>
        <taxon>Dikarya</taxon>
        <taxon>Ascomycota</taxon>
        <taxon>Pezizomycotina</taxon>
        <taxon>Sordariomycetes</taxon>
        <taxon>Hypocreomycetidae</taxon>
        <taxon>Hypocreales</taxon>
        <taxon>Nectriaceae</taxon>
        <taxon>Fusarium</taxon>
        <taxon>Fusarium oxysporum species complex</taxon>
    </lineage>
</organism>
<name>A0A5C6TN29_FUSOC</name>
<evidence type="ECO:0000313" key="3">
    <source>
        <dbReference type="Proteomes" id="UP000321331"/>
    </source>
</evidence>
<reference evidence="2 3" key="1">
    <citation type="submission" date="2019-07" db="EMBL/GenBank/DDBJ databases">
        <title>The First High-Quality Draft Genome Sequence of the Causal Agent of the Current Panama Disease Epidemic.</title>
        <authorList>
            <person name="Warmington R.J."/>
            <person name="Kay W."/>
            <person name="Jeffries A."/>
            <person name="Bebber D."/>
            <person name="Moore K."/>
            <person name="Studholme D.J."/>
        </authorList>
    </citation>
    <scope>NUCLEOTIDE SEQUENCE [LARGE SCALE GENOMIC DNA]</scope>
    <source>
        <strain evidence="2 3">TR4</strain>
    </source>
</reference>
<feature type="region of interest" description="Disordered" evidence="1">
    <location>
        <begin position="150"/>
        <end position="169"/>
    </location>
</feature>
<evidence type="ECO:0000256" key="1">
    <source>
        <dbReference type="SAM" id="MobiDB-lite"/>
    </source>
</evidence>
<gene>
    <name evidence="2" type="ORF">FocTR4_00006807</name>
</gene>
<proteinExistence type="predicted"/>
<evidence type="ECO:0000313" key="2">
    <source>
        <dbReference type="EMBL" id="TXC11674.1"/>
    </source>
</evidence>
<protein>
    <submittedName>
        <fullName evidence="2">Uncharacterized protein</fullName>
    </submittedName>
</protein>
<dbReference type="AlphaFoldDB" id="A0A5C6TN29"/>
<sequence length="169" mass="18905">MFNNGSVAKTQTQIRTQSTTLTQIVAVNAICKEGLSQKLVASNDSISSATQSDLIDTTLASTLDIESIDLLALMTFCCATMHNSESKFFDAALHLFIVTHDVRRMHPALRAKWKTKLVRENAQVSAIAGNYTQPQTETLVQIWFKRKETHRMQPSHRSAVQPPQSWLSM</sequence>